<dbReference type="SUPFAM" id="SSF74863">
    <property type="entry name" value="Thiol:disulfide interchange protein DsbD, N-terminal domain (DsbD-alpha)"/>
    <property type="match status" value="1"/>
</dbReference>
<evidence type="ECO:0000256" key="2">
    <source>
        <dbReference type="ARBA" id="ARBA00022692"/>
    </source>
</evidence>
<feature type="transmembrane region" description="Helical" evidence="7">
    <location>
        <begin position="421"/>
        <end position="440"/>
    </location>
</feature>
<comment type="caution">
    <text evidence="10">The sequence shown here is derived from an EMBL/GenBank/DDBJ whole genome shotgun (WGS) entry which is preliminary data.</text>
</comment>
<dbReference type="GO" id="GO:0017004">
    <property type="term" value="P:cytochrome complex assembly"/>
    <property type="evidence" value="ECO:0007669"/>
    <property type="project" value="UniProtKB-KW"/>
</dbReference>
<dbReference type="CDD" id="cd02953">
    <property type="entry name" value="DsbDgamma"/>
    <property type="match status" value="1"/>
</dbReference>
<feature type="domain" description="Thiol:disulfide interchange protein DsbD N-terminal" evidence="9">
    <location>
        <begin position="48"/>
        <end position="164"/>
    </location>
</feature>
<dbReference type="SUPFAM" id="SSF52833">
    <property type="entry name" value="Thioredoxin-like"/>
    <property type="match status" value="1"/>
</dbReference>
<sequence length="589" mass="64311">MPTAKNRAQCAPTATVLPSLRYLILLGLILCQSALAQFSTANNLDQSPEFLPVEEAYQSLPEMTPNGLNIQWQISPGYYLYQERFKIAVELGGQRKDYSPSWPAGKRKYDDYFERELEVYYQQVNIQLPATATPEGQDFILHLESQGCADLGLCYPPRNQRFSFDASSNSFTELPPQLPGPQNLTDLPVADVPTTDTSWLLAVVLAMLGGAILNLMPCVFPVLSIKALSLANSGEDASHRRQHGWAYTAGVVLSFVAIAAALLLVRAGGEAVGWGFQLQSPALVLGLVYLFFILGMALLGVLELGSGLSNVGGKLAAKGGLKGSFFTGMLATLVASPCTAPFMGTALGYAMTQPALASLSVFAALGLGMALPFLALTYVPNLHRWLPKPGAWMETFKELLAFPLLLTAIWLLWVLGRQTGADHLALALCGLLSLGFSLWLWRKRGTVNRLIALAAVALAIYLPANVQEQQDDGWQPYQASSWQSVRAQGRPVFVNVTADWCLTCLANEKLVFSQREVQIEIADADLQLIKADWTRYNPEITQLLAQYQRNGVPLYLMFPANPEADPEVLPQILTPDSFTDALERALSAQ</sequence>
<dbReference type="GO" id="GO:0045454">
    <property type="term" value="P:cell redox homeostasis"/>
    <property type="evidence" value="ECO:0007669"/>
    <property type="project" value="TreeGrafter"/>
</dbReference>
<evidence type="ECO:0000313" key="11">
    <source>
        <dbReference type="Proteomes" id="UP000559987"/>
    </source>
</evidence>
<evidence type="ECO:0000256" key="5">
    <source>
        <dbReference type="ARBA" id="ARBA00023136"/>
    </source>
</evidence>
<dbReference type="InterPro" id="IPR036249">
    <property type="entry name" value="Thioredoxin-like_sf"/>
</dbReference>
<dbReference type="InterPro" id="IPR003834">
    <property type="entry name" value="Cyt_c_assmbl_TM_dom"/>
</dbReference>
<dbReference type="GO" id="GO:0047134">
    <property type="term" value="F:protein-disulfide reductase [NAD(P)H] activity"/>
    <property type="evidence" value="ECO:0007669"/>
    <property type="project" value="UniProtKB-EC"/>
</dbReference>
<dbReference type="Pfam" id="PF11412">
    <property type="entry name" value="DsbD_N"/>
    <property type="match status" value="1"/>
</dbReference>
<feature type="transmembrane region" description="Helical" evidence="7">
    <location>
        <begin position="244"/>
        <end position="264"/>
    </location>
</feature>
<dbReference type="Gene3D" id="3.40.30.10">
    <property type="entry name" value="Glutaredoxin"/>
    <property type="match status" value="1"/>
</dbReference>
<evidence type="ECO:0000259" key="8">
    <source>
        <dbReference type="Pfam" id="PF02683"/>
    </source>
</evidence>
<dbReference type="Proteomes" id="UP000559987">
    <property type="component" value="Unassembled WGS sequence"/>
</dbReference>
<feature type="domain" description="Cytochrome C biogenesis protein transmembrane" evidence="8">
    <location>
        <begin position="201"/>
        <end position="412"/>
    </location>
</feature>
<evidence type="ECO:0000256" key="3">
    <source>
        <dbReference type="ARBA" id="ARBA00022748"/>
    </source>
</evidence>
<dbReference type="AlphaFoldDB" id="A0A839UMW1"/>
<dbReference type="RefSeq" id="WP_246341348.1">
    <property type="nucleotide sequence ID" value="NZ_JACHXZ010000004.1"/>
</dbReference>
<keyword evidence="3" id="KW-0201">Cytochrome c-type biogenesis</keyword>
<dbReference type="EMBL" id="JACHXZ010000004">
    <property type="protein sequence ID" value="MBB3169514.1"/>
    <property type="molecule type" value="Genomic_DNA"/>
</dbReference>
<evidence type="ECO:0000256" key="4">
    <source>
        <dbReference type="ARBA" id="ARBA00022989"/>
    </source>
</evidence>
<evidence type="ECO:0000259" key="9">
    <source>
        <dbReference type="Pfam" id="PF11412"/>
    </source>
</evidence>
<gene>
    <name evidence="10" type="ORF">FHS30_002727</name>
</gene>
<dbReference type="Pfam" id="PF02683">
    <property type="entry name" value="DsbD_TM"/>
    <property type="match status" value="1"/>
</dbReference>
<feature type="transmembrane region" description="Helical" evidence="7">
    <location>
        <begin position="399"/>
        <end position="415"/>
    </location>
</feature>
<name>A0A839UMW1_9GAMM</name>
<evidence type="ECO:0000256" key="6">
    <source>
        <dbReference type="ARBA" id="ARBA00023284"/>
    </source>
</evidence>
<evidence type="ECO:0000256" key="1">
    <source>
        <dbReference type="ARBA" id="ARBA00004141"/>
    </source>
</evidence>
<feature type="transmembrane region" description="Helical" evidence="7">
    <location>
        <begin position="355"/>
        <end position="379"/>
    </location>
</feature>
<keyword evidence="10" id="KW-0560">Oxidoreductase</keyword>
<feature type="transmembrane region" description="Helical" evidence="7">
    <location>
        <begin position="284"/>
        <end position="304"/>
    </location>
</feature>
<keyword evidence="11" id="KW-1185">Reference proteome</keyword>
<dbReference type="Pfam" id="PF13899">
    <property type="entry name" value="Thioredoxin_7"/>
    <property type="match status" value="1"/>
</dbReference>
<comment type="subcellular location">
    <subcellularLocation>
        <location evidence="1">Membrane</location>
        <topology evidence="1">Multi-pass membrane protein</topology>
    </subcellularLocation>
</comment>
<feature type="transmembrane region" description="Helical" evidence="7">
    <location>
        <begin position="199"/>
        <end position="223"/>
    </location>
</feature>
<feature type="transmembrane region" description="Helical" evidence="7">
    <location>
        <begin position="325"/>
        <end position="349"/>
    </location>
</feature>
<keyword evidence="6" id="KW-0676">Redox-active center</keyword>
<evidence type="ECO:0000313" key="10">
    <source>
        <dbReference type="EMBL" id="MBB3169514.1"/>
    </source>
</evidence>
<dbReference type="InterPro" id="IPR028250">
    <property type="entry name" value="DsbDN"/>
</dbReference>
<evidence type="ECO:0000256" key="7">
    <source>
        <dbReference type="SAM" id="Phobius"/>
    </source>
</evidence>
<dbReference type="PANTHER" id="PTHR32234:SF3">
    <property type="entry name" value="SUPPRESSION OF COPPER SENSITIVITY PROTEIN"/>
    <property type="match status" value="1"/>
</dbReference>
<accession>A0A839UMW1</accession>
<organism evidence="10 11">
    <name type="scientific">Simiduia aestuariiviva</name>
    <dbReference type="NCBI Taxonomy" id="1510459"/>
    <lineage>
        <taxon>Bacteria</taxon>
        <taxon>Pseudomonadati</taxon>
        <taxon>Pseudomonadota</taxon>
        <taxon>Gammaproteobacteria</taxon>
        <taxon>Cellvibrionales</taxon>
        <taxon>Cellvibrionaceae</taxon>
        <taxon>Simiduia</taxon>
    </lineage>
</organism>
<dbReference type="PANTHER" id="PTHR32234">
    <property type="entry name" value="THIOL:DISULFIDE INTERCHANGE PROTEIN DSBD"/>
    <property type="match status" value="1"/>
</dbReference>
<dbReference type="InterPro" id="IPR017937">
    <property type="entry name" value="Thioredoxin_CS"/>
</dbReference>
<dbReference type="Gene3D" id="2.60.40.1250">
    <property type="entry name" value="Thiol:disulfide interchange protein DsbD, N-terminal domain"/>
    <property type="match status" value="1"/>
</dbReference>
<dbReference type="GO" id="GO:0016020">
    <property type="term" value="C:membrane"/>
    <property type="evidence" value="ECO:0007669"/>
    <property type="project" value="UniProtKB-SubCell"/>
</dbReference>
<reference evidence="10 11" key="1">
    <citation type="submission" date="2020-08" db="EMBL/GenBank/DDBJ databases">
        <title>Genomic Encyclopedia of Type Strains, Phase III (KMG-III): the genomes of soil and plant-associated and newly described type strains.</title>
        <authorList>
            <person name="Whitman W."/>
        </authorList>
    </citation>
    <scope>NUCLEOTIDE SEQUENCE [LARGE SCALE GENOMIC DNA]</scope>
    <source>
        <strain evidence="10 11">CECT 8571</strain>
    </source>
</reference>
<keyword evidence="2 7" id="KW-0812">Transmembrane</keyword>
<keyword evidence="4 7" id="KW-1133">Transmembrane helix</keyword>
<dbReference type="InterPro" id="IPR035671">
    <property type="entry name" value="DsbD_gamma"/>
</dbReference>
<dbReference type="InterPro" id="IPR036929">
    <property type="entry name" value="DsbDN_sf"/>
</dbReference>
<proteinExistence type="predicted"/>
<keyword evidence="5 7" id="KW-0472">Membrane</keyword>
<protein>
    <submittedName>
        <fullName evidence="10">Thiol:disulfide interchange protein DsbD</fullName>
        <ecNumber evidence="10">1.8.1.8</ecNumber>
    </submittedName>
</protein>
<dbReference type="PROSITE" id="PS00194">
    <property type="entry name" value="THIOREDOXIN_1"/>
    <property type="match status" value="1"/>
</dbReference>
<dbReference type="EC" id="1.8.1.8" evidence="10"/>